<evidence type="ECO:0000256" key="1">
    <source>
        <dbReference type="ARBA" id="ARBA00005323"/>
    </source>
</evidence>
<dbReference type="Pfam" id="PF01168">
    <property type="entry name" value="Ala_racemase_N"/>
    <property type="match status" value="1"/>
</dbReference>
<evidence type="ECO:0000259" key="3">
    <source>
        <dbReference type="SMART" id="SM01119"/>
    </source>
</evidence>
<dbReference type="Pfam" id="PF14031">
    <property type="entry name" value="D-ser_dehydrat"/>
    <property type="match status" value="1"/>
</dbReference>
<dbReference type="CDD" id="cd06820">
    <property type="entry name" value="PLPDE_III_LS_D-TA_like"/>
    <property type="match status" value="1"/>
</dbReference>
<name>A0A8K0V7G5_9RHOB</name>
<comment type="caution">
    <text evidence="4">The sequence shown here is derived from an EMBL/GenBank/DDBJ whole genome shotgun (WGS) entry which is preliminary data.</text>
</comment>
<dbReference type="EMBL" id="JAESVN010000002">
    <property type="protein sequence ID" value="MBL4916541.1"/>
    <property type="molecule type" value="Genomic_DNA"/>
</dbReference>
<dbReference type="PANTHER" id="PTHR28004">
    <property type="entry name" value="ZGC:162816-RELATED"/>
    <property type="match status" value="1"/>
</dbReference>
<feature type="domain" description="D-serine dehydratase-like" evidence="3">
    <location>
        <begin position="242"/>
        <end position="334"/>
    </location>
</feature>
<dbReference type="RefSeq" id="WP_202687339.1">
    <property type="nucleotide sequence ID" value="NZ_JAESVN010000002.1"/>
</dbReference>
<sequence length="351" mass="37187">MNIDDIDTPAILIDLDVAEANMARAQTYADTHGLALRPHIKTHRLPYFARRQVELGAKGINCQKLGEAEVMADAGLTDILITFNIIGKAKLDRLAALHARVSVAVVADNVPVIEGYAARFTDAGHPLDVLVECDTGAERNGVQSAQQALDLARLIDAAPGLRFAGLLTYPPSDPKATGAWLTKARQVIEDAGIAVPKVSSGGSPTLYAAHETDGINEYRVGTYIFSDRMQVAAGLGTIQDCALSVLLTVASRPTENRATLDGGSKALAADICAAPGHGHILEHPDAIVTKLSEEHAVVDLAACAEKPGIGARVRVIPNHVCVVVNLFDKVHLMRGNKVEQVLDVSARGKSN</sequence>
<evidence type="ECO:0000256" key="2">
    <source>
        <dbReference type="ARBA" id="ARBA00023239"/>
    </source>
</evidence>
<dbReference type="InterPro" id="IPR051466">
    <property type="entry name" value="D-amino_acid_metab_enzyme"/>
</dbReference>
<dbReference type="InterPro" id="IPR026956">
    <property type="entry name" value="D-ser_dehydrat-like_dom"/>
</dbReference>
<dbReference type="GO" id="GO:0036088">
    <property type="term" value="P:D-serine catabolic process"/>
    <property type="evidence" value="ECO:0007669"/>
    <property type="project" value="TreeGrafter"/>
</dbReference>
<dbReference type="PANTHER" id="PTHR28004:SF2">
    <property type="entry name" value="D-SERINE DEHYDRATASE"/>
    <property type="match status" value="1"/>
</dbReference>
<gene>
    <name evidence="4" type="ORF">JL811_04845</name>
</gene>
<dbReference type="Gene3D" id="2.40.37.20">
    <property type="entry name" value="D-serine dehydratase-like domain"/>
    <property type="match status" value="1"/>
</dbReference>
<dbReference type="Proteomes" id="UP000648908">
    <property type="component" value="Unassembled WGS sequence"/>
</dbReference>
<dbReference type="SUPFAM" id="SSF51419">
    <property type="entry name" value="PLP-binding barrel"/>
    <property type="match status" value="1"/>
</dbReference>
<dbReference type="Gene3D" id="3.20.20.10">
    <property type="entry name" value="Alanine racemase"/>
    <property type="match status" value="1"/>
</dbReference>
<keyword evidence="2" id="KW-0456">Lyase</keyword>
<keyword evidence="5" id="KW-1185">Reference proteome</keyword>
<accession>A0A8K0V7G5</accession>
<dbReference type="InterPro" id="IPR042208">
    <property type="entry name" value="D-ser_dehydrat-like_sf"/>
</dbReference>
<reference evidence="4" key="1">
    <citation type="submission" date="2021-01" db="EMBL/GenBank/DDBJ databases">
        <title>Tabrizicola alba sp. nov. a motile alkaliphilic bacterium isolated from a soda lake.</title>
        <authorList>
            <person name="Szuroczki S."/>
            <person name="Abbaszade G."/>
            <person name="Schumann P."/>
            <person name="Toth E."/>
        </authorList>
    </citation>
    <scope>NUCLEOTIDE SEQUENCE</scope>
    <source>
        <strain evidence="4">DMG-N-6</strain>
    </source>
</reference>
<evidence type="ECO:0000313" key="4">
    <source>
        <dbReference type="EMBL" id="MBL4916541.1"/>
    </source>
</evidence>
<proteinExistence type="inferred from homology"/>
<protein>
    <submittedName>
        <fullName evidence="4">D-TA family PLP-dependent enzyme</fullName>
    </submittedName>
</protein>
<comment type="similarity">
    <text evidence="1">Belongs to the DSD1 family.</text>
</comment>
<organism evidence="4 5">
    <name type="scientific">Szabonella alba</name>
    <dbReference type="NCBI Taxonomy" id="2804194"/>
    <lineage>
        <taxon>Bacteria</taxon>
        <taxon>Pseudomonadati</taxon>
        <taxon>Pseudomonadota</taxon>
        <taxon>Alphaproteobacteria</taxon>
        <taxon>Rhodobacterales</taxon>
        <taxon>Paracoccaceae</taxon>
        <taxon>Szabonella</taxon>
    </lineage>
</organism>
<dbReference type="SMART" id="SM01119">
    <property type="entry name" value="D-ser_dehydrat"/>
    <property type="match status" value="1"/>
</dbReference>
<dbReference type="AlphaFoldDB" id="A0A8K0V7G5"/>
<dbReference type="GO" id="GO:0008721">
    <property type="term" value="F:D-serine ammonia-lyase activity"/>
    <property type="evidence" value="ECO:0007669"/>
    <property type="project" value="TreeGrafter"/>
</dbReference>
<evidence type="ECO:0000313" key="5">
    <source>
        <dbReference type="Proteomes" id="UP000648908"/>
    </source>
</evidence>
<dbReference type="InterPro" id="IPR029066">
    <property type="entry name" value="PLP-binding_barrel"/>
</dbReference>
<dbReference type="InterPro" id="IPR001608">
    <property type="entry name" value="Ala_racemase_N"/>
</dbReference>